<evidence type="ECO:0008006" key="3">
    <source>
        <dbReference type="Google" id="ProtNLM"/>
    </source>
</evidence>
<dbReference type="InterPro" id="IPR012902">
    <property type="entry name" value="N_methyl_site"/>
</dbReference>
<keyword evidence="1" id="KW-0472">Membrane</keyword>
<comment type="caution">
    <text evidence="2">The sequence shown here is derived from an EMBL/GenBank/DDBJ whole genome shotgun (WGS) entry which is preliminary data.</text>
</comment>
<dbReference type="NCBIfam" id="TIGR02532">
    <property type="entry name" value="IV_pilin_GFxxxE"/>
    <property type="match status" value="1"/>
</dbReference>
<proteinExistence type="predicted"/>
<keyword evidence="1" id="KW-0812">Transmembrane</keyword>
<feature type="transmembrane region" description="Helical" evidence="1">
    <location>
        <begin position="31"/>
        <end position="52"/>
    </location>
</feature>
<dbReference type="EMBL" id="BARV01033670">
    <property type="protein sequence ID" value="GAI52666.1"/>
    <property type="molecule type" value="Genomic_DNA"/>
</dbReference>
<gene>
    <name evidence="2" type="ORF">S06H3_52879</name>
</gene>
<evidence type="ECO:0000256" key="1">
    <source>
        <dbReference type="SAM" id="Phobius"/>
    </source>
</evidence>
<dbReference type="AlphaFoldDB" id="X1QCY1"/>
<reference evidence="2" key="1">
    <citation type="journal article" date="2014" name="Front. Microbiol.">
        <title>High frequency of phylogenetically diverse reductive dehalogenase-homologous genes in deep subseafloor sedimentary metagenomes.</title>
        <authorList>
            <person name="Kawai M."/>
            <person name="Futagami T."/>
            <person name="Toyoda A."/>
            <person name="Takaki Y."/>
            <person name="Nishi S."/>
            <person name="Hori S."/>
            <person name="Arai W."/>
            <person name="Tsubouchi T."/>
            <person name="Morono Y."/>
            <person name="Uchiyama I."/>
            <person name="Ito T."/>
            <person name="Fujiyama A."/>
            <person name="Inagaki F."/>
            <person name="Takami H."/>
        </authorList>
    </citation>
    <scope>NUCLEOTIDE SEQUENCE</scope>
    <source>
        <strain evidence="2">Expedition CK06-06</strain>
    </source>
</reference>
<evidence type="ECO:0000313" key="2">
    <source>
        <dbReference type="EMBL" id="GAI52666.1"/>
    </source>
</evidence>
<accession>X1QCY1</accession>
<organism evidence="2">
    <name type="scientific">marine sediment metagenome</name>
    <dbReference type="NCBI Taxonomy" id="412755"/>
    <lineage>
        <taxon>unclassified sequences</taxon>
        <taxon>metagenomes</taxon>
        <taxon>ecological metagenomes</taxon>
    </lineage>
</organism>
<dbReference type="Pfam" id="PF07963">
    <property type="entry name" value="N_methyl"/>
    <property type="match status" value="1"/>
</dbReference>
<sequence>MDNLCEQLKMKTNVKMFKCLNVKMTERGFSLAEMIVVIAIFGLIIVTVYLIYALNQRVYLAGEDMAEITQNGRVILERMTREIRQAKEIVTELPEEPVSPPNEIIFQDGHLSLVSEEDYARGGTLTTIDLATTASDEADYYKDMFIEITGGTEDGQIRKIVGYTGEAAKKAEIEGEWETSPDTTSTYIIDTSFYYIHYYQNNSNIMREVFTYCYSTD</sequence>
<keyword evidence="1" id="KW-1133">Transmembrane helix</keyword>
<protein>
    <recommendedName>
        <fullName evidence="3">Prepilin-type N-terminal cleavage/methylation domain-containing protein</fullName>
    </recommendedName>
</protein>
<feature type="non-terminal residue" evidence="2">
    <location>
        <position position="217"/>
    </location>
</feature>
<name>X1QCY1_9ZZZZ</name>